<accession>A0A9P8LDQ4</accession>
<evidence type="ECO:0000256" key="6">
    <source>
        <dbReference type="SAM" id="Phobius"/>
    </source>
</evidence>
<feature type="region of interest" description="Disordered" evidence="5">
    <location>
        <begin position="337"/>
        <end position="360"/>
    </location>
</feature>
<evidence type="ECO:0000256" key="1">
    <source>
        <dbReference type="ARBA" id="ARBA00004141"/>
    </source>
</evidence>
<dbReference type="GO" id="GO:0016020">
    <property type="term" value="C:membrane"/>
    <property type="evidence" value="ECO:0007669"/>
    <property type="project" value="UniProtKB-SubCell"/>
</dbReference>
<feature type="transmembrane region" description="Helical" evidence="6">
    <location>
        <begin position="172"/>
        <end position="192"/>
    </location>
</feature>
<protein>
    <recommendedName>
        <fullName evidence="9">RTA1 domain protein</fullName>
    </recommendedName>
</protein>
<evidence type="ECO:0000256" key="2">
    <source>
        <dbReference type="ARBA" id="ARBA00022692"/>
    </source>
</evidence>
<feature type="transmembrane region" description="Helical" evidence="6">
    <location>
        <begin position="131"/>
        <end position="152"/>
    </location>
</feature>
<sequence length="360" mass="39627">MVSDPGFTPRKLSLTHSTAPGSLWYYAPNKGAPIAFAVFFAISGSIHVWQCFKYKCWKVGGLLPWAAAVFVSGFVLREVGAFNYSNLNIFISSTVLLLVAPPVYEGANYFLLGRILYYVPYHSPLHPGRVVTTFIGIDAVIGALTGNGAANVSNSSLPQSKVTMGKNLLKAALILQLASMAGFVAIAARYQYKCRQTGVLSPNLRTVLITLYTSCALISIRTIYRTVEYFMVASLNANTNFKKISPIIKHEAFFWVFEATLMLLNSVLMNTFHPSRFLPRNNKIYLSEDGVTEIEGPGYDDKRPFLVTLFDPFDIAGLITRRDKKNRYWENGTSTAAAATATQEPQNEKVSANTVSNGAV</sequence>
<dbReference type="AlphaFoldDB" id="A0A9P8LDQ4"/>
<dbReference type="EMBL" id="JAGHQM010000391">
    <property type="protein sequence ID" value="KAH0562206.1"/>
    <property type="molecule type" value="Genomic_DNA"/>
</dbReference>
<evidence type="ECO:0000256" key="4">
    <source>
        <dbReference type="ARBA" id="ARBA00023136"/>
    </source>
</evidence>
<dbReference type="InterPro" id="IPR007568">
    <property type="entry name" value="RTA1"/>
</dbReference>
<feature type="transmembrane region" description="Helical" evidence="6">
    <location>
        <begin position="59"/>
        <end position="77"/>
    </location>
</feature>
<keyword evidence="8" id="KW-1185">Reference proteome</keyword>
<gene>
    <name evidence="7" type="ORF">GP486_003095</name>
</gene>
<evidence type="ECO:0000256" key="3">
    <source>
        <dbReference type="ARBA" id="ARBA00022989"/>
    </source>
</evidence>
<comment type="caution">
    <text evidence="7">The sequence shown here is derived from an EMBL/GenBank/DDBJ whole genome shotgun (WGS) entry which is preliminary data.</text>
</comment>
<feature type="compositionally biased region" description="Polar residues" evidence="5">
    <location>
        <begin position="343"/>
        <end position="360"/>
    </location>
</feature>
<dbReference type="PANTHER" id="PTHR31465:SF13">
    <property type="entry name" value="RTA1 DOMAIN PROTEIN-RELATED"/>
    <property type="match status" value="1"/>
</dbReference>
<dbReference type="Proteomes" id="UP000750711">
    <property type="component" value="Unassembled WGS sequence"/>
</dbReference>
<keyword evidence="4 6" id="KW-0472">Membrane</keyword>
<evidence type="ECO:0000313" key="8">
    <source>
        <dbReference type="Proteomes" id="UP000750711"/>
    </source>
</evidence>
<dbReference type="PANTHER" id="PTHR31465">
    <property type="entry name" value="PROTEIN RTA1-RELATED"/>
    <property type="match status" value="1"/>
</dbReference>
<comment type="subcellular location">
    <subcellularLocation>
        <location evidence="1">Membrane</location>
        <topology evidence="1">Multi-pass membrane protein</topology>
    </subcellularLocation>
</comment>
<feature type="transmembrane region" description="Helical" evidence="6">
    <location>
        <begin position="89"/>
        <end position="111"/>
    </location>
</feature>
<evidence type="ECO:0000313" key="7">
    <source>
        <dbReference type="EMBL" id="KAH0562206.1"/>
    </source>
</evidence>
<proteinExistence type="predicted"/>
<organism evidence="7 8">
    <name type="scientific">Trichoglossum hirsutum</name>
    <dbReference type="NCBI Taxonomy" id="265104"/>
    <lineage>
        <taxon>Eukaryota</taxon>
        <taxon>Fungi</taxon>
        <taxon>Dikarya</taxon>
        <taxon>Ascomycota</taxon>
        <taxon>Pezizomycotina</taxon>
        <taxon>Geoglossomycetes</taxon>
        <taxon>Geoglossales</taxon>
        <taxon>Geoglossaceae</taxon>
        <taxon>Trichoglossum</taxon>
    </lineage>
</organism>
<feature type="transmembrane region" description="Helical" evidence="6">
    <location>
        <begin position="252"/>
        <end position="272"/>
    </location>
</feature>
<keyword evidence="2 6" id="KW-0812">Transmembrane</keyword>
<dbReference type="Pfam" id="PF04479">
    <property type="entry name" value="RTA1"/>
    <property type="match status" value="1"/>
</dbReference>
<feature type="transmembrane region" description="Helical" evidence="6">
    <location>
        <begin position="32"/>
        <end position="52"/>
    </location>
</feature>
<evidence type="ECO:0000256" key="5">
    <source>
        <dbReference type="SAM" id="MobiDB-lite"/>
    </source>
</evidence>
<evidence type="ECO:0008006" key="9">
    <source>
        <dbReference type="Google" id="ProtNLM"/>
    </source>
</evidence>
<keyword evidence="3 6" id="KW-1133">Transmembrane helix</keyword>
<reference evidence="7" key="1">
    <citation type="submission" date="2021-03" db="EMBL/GenBank/DDBJ databases">
        <title>Comparative genomics and phylogenomic investigation of the class Geoglossomycetes provide insights into ecological specialization and systematics.</title>
        <authorList>
            <person name="Melie T."/>
            <person name="Pirro S."/>
            <person name="Miller A.N."/>
            <person name="Quandt A."/>
        </authorList>
    </citation>
    <scope>NUCLEOTIDE SEQUENCE</scope>
    <source>
        <strain evidence="7">CAQ_001_2017</strain>
    </source>
</reference>
<feature type="transmembrane region" description="Helical" evidence="6">
    <location>
        <begin position="204"/>
        <end position="224"/>
    </location>
</feature>
<name>A0A9P8LDQ4_9PEZI</name>